<gene>
    <name evidence="1" type="ORF">F751_3557</name>
</gene>
<name>A0A087SSM3_AUXPR</name>
<keyword evidence="2" id="KW-1185">Reference proteome</keyword>
<dbReference type="EMBL" id="KL662180">
    <property type="protein sequence ID" value="KFM28727.1"/>
    <property type="molecule type" value="Genomic_DNA"/>
</dbReference>
<dbReference type="RefSeq" id="XP_011401772.1">
    <property type="nucleotide sequence ID" value="XM_011403470.1"/>
</dbReference>
<sequence length="56" mass="6215">MHGLPHLRCWHLLRPHIQTHKQCAFSVLCGLSERASCCMHPVPTAWYSCTAGLASA</sequence>
<evidence type="ECO:0000313" key="2">
    <source>
        <dbReference type="Proteomes" id="UP000028924"/>
    </source>
</evidence>
<evidence type="ECO:0000313" key="1">
    <source>
        <dbReference type="EMBL" id="KFM28727.1"/>
    </source>
</evidence>
<accession>A0A087SSM3</accession>
<organism evidence="1 2">
    <name type="scientific">Auxenochlorella protothecoides</name>
    <name type="common">Green microalga</name>
    <name type="synonym">Chlorella protothecoides</name>
    <dbReference type="NCBI Taxonomy" id="3075"/>
    <lineage>
        <taxon>Eukaryota</taxon>
        <taxon>Viridiplantae</taxon>
        <taxon>Chlorophyta</taxon>
        <taxon>core chlorophytes</taxon>
        <taxon>Trebouxiophyceae</taxon>
        <taxon>Chlorellales</taxon>
        <taxon>Chlorellaceae</taxon>
        <taxon>Auxenochlorella</taxon>
    </lineage>
</organism>
<dbReference type="GeneID" id="23614948"/>
<dbReference type="KEGG" id="apro:F751_3557"/>
<proteinExistence type="predicted"/>
<dbReference type="Proteomes" id="UP000028924">
    <property type="component" value="Unassembled WGS sequence"/>
</dbReference>
<protein>
    <submittedName>
        <fullName evidence="1">Uncharacterized protein</fullName>
    </submittedName>
</protein>
<dbReference type="AlphaFoldDB" id="A0A087SSM3"/>
<reference evidence="1 2" key="1">
    <citation type="journal article" date="2014" name="BMC Genomics">
        <title>Oil accumulation mechanisms of the oleaginous microalga Chlorella protothecoides revealed through its genome, transcriptomes, and proteomes.</title>
        <authorList>
            <person name="Gao C."/>
            <person name="Wang Y."/>
            <person name="Shen Y."/>
            <person name="Yan D."/>
            <person name="He X."/>
            <person name="Dai J."/>
            <person name="Wu Q."/>
        </authorList>
    </citation>
    <scope>NUCLEOTIDE SEQUENCE [LARGE SCALE GENOMIC DNA]</scope>
    <source>
        <strain evidence="1 2">0710</strain>
    </source>
</reference>